<comment type="caution">
    <text evidence="4">The sequence shown here is derived from an EMBL/GenBank/DDBJ whole genome shotgun (WGS) entry which is preliminary data.</text>
</comment>
<dbReference type="InterPro" id="IPR036908">
    <property type="entry name" value="RlpA-like_sf"/>
</dbReference>
<dbReference type="PANTHER" id="PTHR34183">
    <property type="entry name" value="ENDOLYTIC PEPTIDOGLYCAN TRANSGLYCOSYLASE RLPA"/>
    <property type="match status" value="1"/>
</dbReference>
<dbReference type="Proteomes" id="UP000259211">
    <property type="component" value="Unassembled WGS sequence"/>
</dbReference>
<dbReference type="Pfam" id="PF07501">
    <property type="entry name" value="G5"/>
    <property type="match status" value="1"/>
</dbReference>
<organism evidence="4 5">
    <name type="scientific">Cutibacterium avidum</name>
    <dbReference type="NCBI Taxonomy" id="33010"/>
    <lineage>
        <taxon>Bacteria</taxon>
        <taxon>Bacillati</taxon>
        <taxon>Actinomycetota</taxon>
        <taxon>Actinomycetes</taxon>
        <taxon>Propionibacteriales</taxon>
        <taxon>Propionibacteriaceae</taxon>
        <taxon>Cutibacterium</taxon>
    </lineage>
</organism>
<feature type="region of interest" description="Disordered" evidence="3">
    <location>
        <begin position="273"/>
        <end position="342"/>
    </location>
</feature>
<feature type="chain" id="PRO_5039775060" description="Probable endolytic peptidoglycan transglycosylase RlpA" evidence="1">
    <location>
        <begin position="19"/>
        <end position="408"/>
    </location>
</feature>
<dbReference type="EMBL" id="NOWI01000007">
    <property type="protein sequence ID" value="RFT43699.1"/>
    <property type="molecule type" value="Genomic_DNA"/>
</dbReference>
<dbReference type="AlphaFoldDB" id="A0A3E2DE66"/>
<dbReference type="InterPro" id="IPR011098">
    <property type="entry name" value="G5_dom"/>
</dbReference>
<keyword evidence="1" id="KW-0456">Lyase</keyword>
<dbReference type="InterPro" id="IPR034718">
    <property type="entry name" value="RlpA"/>
</dbReference>
<reference evidence="4 5" key="1">
    <citation type="submission" date="2017-07" db="EMBL/GenBank/DDBJ databases">
        <authorList>
            <person name="Sun Z.S."/>
            <person name="Albrecht U."/>
            <person name="Echele G."/>
            <person name="Lee C.C."/>
        </authorList>
    </citation>
    <scope>NUCLEOTIDE SEQUENCE [LARGE SCALE GENOMIC DNA]</scope>
    <source>
        <strain evidence="4 5">P16-029</strain>
    </source>
</reference>
<dbReference type="RefSeq" id="WP_065673114.1">
    <property type="nucleotide sequence ID" value="NZ_AP031491.1"/>
</dbReference>
<dbReference type="NCBIfam" id="TIGR00413">
    <property type="entry name" value="rlpA"/>
    <property type="match status" value="1"/>
</dbReference>
<dbReference type="PROSITE" id="PS51109">
    <property type="entry name" value="G5"/>
    <property type="match status" value="1"/>
</dbReference>
<feature type="compositionally biased region" description="Low complexity" evidence="3">
    <location>
        <begin position="279"/>
        <end position="311"/>
    </location>
</feature>
<dbReference type="EC" id="4.2.2.-" evidence="1"/>
<evidence type="ECO:0000256" key="3">
    <source>
        <dbReference type="SAM" id="MobiDB-lite"/>
    </source>
</evidence>
<feature type="compositionally biased region" description="Polar residues" evidence="3">
    <location>
        <begin position="312"/>
        <end position="321"/>
    </location>
</feature>
<proteinExistence type="inferred from homology"/>
<name>A0A3E2DE66_9ACTN</name>
<dbReference type="Gene3D" id="2.20.230.10">
    <property type="entry name" value="Resuscitation-promoting factor rpfb"/>
    <property type="match status" value="1"/>
</dbReference>
<dbReference type="InterPro" id="IPR009009">
    <property type="entry name" value="RlpA-like_DPBB"/>
</dbReference>
<comment type="similarity">
    <text evidence="1 2">Belongs to the RlpA family.</text>
</comment>
<dbReference type="SUPFAM" id="SSF50685">
    <property type="entry name" value="Barwin-like endoglucanases"/>
    <property type="match status" value="1"/>
</dbReference>
<dbReference type="GO" id="GO:0000270">
    <property type="term" value="P:peptidoglycan metabolic process"/>
    <property type="evidence" value="ECO:0007669"/>
    <property type="project" value="UniProtKB-UniRule"/>
</dbReference>
<evidence type="ECO:0000256" key="2">
    <source>
        <dbReference type="RuleBase" id="RU003495"/>
    </source>
</evidence>
<evidence type="ECO:0000313" key="4">
    <source>
        <dbReference type="EMBL" id="RFT43699.1"/>
    </source>
</evidence>
<dbReference type="GO" id="GO:0008932">
    <property type="term" value="F:lytic endotransglycosylase activity"/>
    <property type="evidence" value="ECO:0007669"/>
    <property type="project" value="UniProtKB-UniRule"/>
</dbReference>
<dbReference type="Gene3D" id="2.40.40.10">
    <property type="entry name" value="RlpA-like domain"/>
    <property type="match status" value="1"/>
</dbReference>
<accession>A0A3E2DE66</accession>
<keyword evidence="1" id="KW-0732">Signal</keyword>
<gene>
    <name evidence="1" type="primary">rlpA</name>
    <name evidence="4" type="ORF">CHT91_08950</name>
</gene>
<evidence type="ECO:0000256" key="1">
    <source>
        <dbReference type="HAMAP-Rule" id="MF_02071"/>
    </source>
</evidence>
<dbReference type="InterPro" id="IPR012997">
    <property type="entry name" value="RplA"/>
</dbReference>
<dbReference type="Pfam" id="PF03990">
    <property type="entry name" value="DUF348"/>
    <property type="match status" value="3"/>
</dbReference>
<evidence type="ECO:0000313" key="5">
    <source>
        <dbReference type="Proteomes" id="UP000259211"/>
    </source>
</evidence>
<dbReference type="PANTHER" id="PTHR34183:SF8">
    <property type="entry name" value="ENDOLYTIC PEPTIDOGLYCAN TRANSGLYCOSYLASE RLPA-RELATED"/>
    <property type="match status" value="1"/>
</dbReference>
<dbReference type="InterPro" id="IPR007137">
    <property type="entry name" value="DUF348"/>
</dbReference>
<dbReference type="Pfam" id="PF03330">
    <property type="entry name" value="DPBB_1"/>
    <property type="match status" value="1"/>
</dbReference>
<keyword evidence="1" id="KW-0961">Cell wall biogenesis/degradation</keyword>
<dbReference type="CDD" id="cd22268">
    <property type="entry name" value="DPBB_RlpA-like"/>
    <property type="match status" value="1"/>
</dbReference>
<dbReference type="SMART" id="SM01208">
    <property type="entry name" value="G5"/>
    <property type="match status" value="1"/>
</dbReference>
<protein>
    <recommendedName>
        <fullName evidence="1">Probable endolytic peptidoglycan transglycosylase RlpA</fullName>
        <ecNumber evidence="1">4.2.2.-</ecNumber>
    </recommendedName>
</protein>
<dbReference type="HAMAP" id="MF_02071">
    <property type="entry name" value="RlpA"/>
    <property type="match status" value="1"/>
</dbReference>
<sequence precursor="true">MSKVVASAIAGALSLTSAGGLTMVQALDRDTVTFSVDGVSEQGKVKPGTVKQALAQHGITVGPHDDVQPSLDSEIHDGQVITVNYGRRVVVTIDGKKVVRWTTAKNVSEVLDQLNQSDPDNLVSVSRSLDISRTGLSFSMQTAKDVTVTAGGKTQKVSAVGTVADALKAAKISVDSNDVSKPGLGTPLADGMKITLTMVDQKSQKRRVAVPFSTKRVENPSMAKGATEIATKGVKGTNEETWTVVYKDGKKVSEKKVSTKVVKAPVTQVVKVGTKKAESSSASSRSNSRSRSNSGSTSNAGSRSNSGSASNPVTSGSTCVASTYGEGDGTAGGPTASGETFDPSALTAASRTLPLGSTIRVTNVNNGRTVTVRINDRGPYVGGRCLDLSTAAMNAIAPGQGLVTVRYS</sequence>
<dbReference type="GO" id="GO:0071555">
    <property type="term" value="P:cell wall organization"/>
    <property type="evidence" value="ECO:0007669"/>
    <property type="project" value="UniProtKB-KW"/>
</dbReference>
<comment type="function">
    <text evidence="1">Lytic transglycosylase with a strong preference for naked glycan strands that lack stem peptides.</text>
</comment>
<feature type="signal peptide" evidence="1">
    <location>
        <begin position="1"/>
        <end position="18"/>
    </location>
</feature>